<accession>A0A6J5MQ89</accession>
<name>A0A6J5MQ89_9CAUD</name>
<reference evidence="1" key="1">
    <citation type="submission" date="2020-04" db="EMBL/GenBank/DDBJ databases">
        <authorList>
            <person name="Chiriac C."/>
            <person name="Salcher M."/>
            <person name="Ghai R."/>
            <person name="Kavagutti S V."/>
        </authorList>
    </citation>
    <scope>NUCLEOTIDE SEQUENCE</scope>
</reference>
<evidence type="ECO:0000313" key="1">
    <source>
        <dbReference type="EMBL" id="CAB4147897.1"/>
    </source>
</evidence>
<organism evidence="1">
    <name type="scientific">uncultured Caudovirales phage</name>
    <dbReference type="NCBI Taxonomy" id="2100421"/>
    <lineage>
        <taxon>Viruses</taxon>
        <taxon>Duplodnaviria</taxon>
        <taxon>Heunggongvirae</taxon>
        <taxon>Uroviricota</taxon>
        <taxon>Caudoviricetes</taxon>
        <taxon>Peduoviridae</taxon>
        <taxon>Maltschvirus</taxon>
        <taxon>Maltschvirus maltsch</taxon>
    </lineage>
</organism>
<dbReference type="EMBL" id="LR796489">
    <property type="protein sequence ID" value="CAB4147897.1"/>
    <property type="molecule type" value="Genomic_DNA"/>
</dbReference>
<sequence>MITNQVAPTMSSKRIDIQWMEANYCKYSGVLSHPLEVEHVGGIYWIFWPKLKQLKVGMASASLHRRILQHLYDHGNFAHVRYMVIHGKPQTLSAESSLKKAIERYRFKGLEWAKVATIERAEKLMSGLSYDPPSDPNSKILEQEAILTMRCIEQEAEIQYLKKHKDVSNSISQAEEIQKLKRHIELKDSTHKLLLQQIEAYKETV</sequence>
<gene>
    <name evidence="1" type="ORF">UFOVP517_50</name>
</gene>
<proteinExistence type="predicted"/>
<protein>
    <submittedName>
        <fullName evidence="1">Uncharacterized protein</fullName>
    </submittedName>
</protein>